<dbReference type="AlphaFoldDB" id="I3EHC1"/>
<proteinExistence type="predicted"/>
<gene>
    <name evidence="8" type="ORF">NEQG_01308</name>
</gene>
<dbReference type="GO" id="GO:0006797">
    <property type="term" value="P:polyphosphate metabolic process"/>
    <property type="evidence" value="ECO:0007669"/>
    <property type="project" value="TreeGrafter"/>
</dbReference>
<feature type="transmembrane region" description="Helical" evidence="6">
    <location>
        <begin position="303"/>
        <end position="329"/>
    </location>
</feature>
<dbReference type="VEuPathDB" id="MicrosporidiaDB:NEQG_01308"/>
<evidence type="ECO:0000256" key="2">
    <source>
        <dbReference type="ARBA" id="ARBA00022448"/>
    </source>
</evidence>
<dbReference type="PANTHER" id="PTHR10283:SF92">
    <property type="entry name" value="LOW-AFFINITY PHOSPHATE TRANSPORTER PHO91"/>
    <property type="match status" value="1"/>
</dbReference>
<feature type="transmembrane region" description="Helical" evidence="6">
    <location>
        <begin position="219"/>
        <end position="239"/>
    </location>
</feature>
<evidence type="ECO:0000313" key="8">
    <source>
        <dbReference type="EMBL" id="EIJ88618.1"/>
    </source>
</evidence>
<feature type="transmembrane region" description="Helical" evidence="6">
    <location>
        <begin position="109"/>
        <end position="125"/>
    </location>
</feature>
<feature type="domain" description="Citrate transporter-like" evidence="7">
    <location>
        <begin position="107"/>
        <end position="379"/>
    </location>
</feature>
<feature type="transmembrane region" description="Helical" evidence="6">
    <location>
        <begin position="475"/>
        <end position="500"/>
    </location>
</feature>
<evidence type="ECO:0000256" key="4">
    <source>
        <dbReference type="ARBA" id="ARBA00022989"/>
    </source>
</evidence>
<dbReference type="PANTHER" id="PTHR10283">
    <property type="entry name" value="SOLUTE CARRIER FAMILY 13 MEMBER"/>
    <property type="match status" value="1"/>
</dbReference>
<evidence type="ECO:0000256" key="5">
    <source>
        <dbReference type="ARBA" id="ARBA00023136"/>
    </source>
</evidence>
<dbReference type="Pfam" id="PF03600">
    <property type="entry name" value="CitMHS"/>
    <property type="match status" value="1"/>
</dbReference>
<dbReference type="HOGENOM" id="CLU_543001_0_0_1"/>
<sequence length="502" mass="54432">MNSKANEGEFKIATTPSQHPFTIDITESSAQESPREQKRQRIKKTIKGKRENTIKAVFGVILVIVGITIYFMLTNVYTGVFPSKSAAVCCIISFLASAFWSLHILPLEITSVALIPIVIISNIMVPDKTGVQGWISGFVIVTKILVSPVVLLLMGSCLLSVYFQCNGGEKMVLPYLIDGGNIYSSLFRSMFLSIVLSSIMSNITAPIIIISILQSRPRPPSPAIIMGVAMGSNIGGMVLPISSPQSILGSGIISVSWSRWMWVSLPTVAVCFLFVFSLIIAYFPKQPQSENNIVIAGEPQNSSLLIIVTTLCIICWSLPSIYSGLKWIYALPVCALLITKSARKVFNRKTLEIISIAVAGTAIGRGIKTTKMLESMISGLIISSKERSLLFLLISLSFVMLCLSCIVCHTVSAVVLLPIYEKIGMFVGRPKLIVAISALACSCGMAFPASGFPNILASSFKSPNGKRLVSSKDFILIGTISTIVCWISILTVSLFFMVIAKF</sequence>
<keyword evidence="3 6" id="KW-0812">Transmembrane</keyword>
<feature type="transmembrane region" description="Helical" evidence="6">
    <location>
        <begin position="137"/>
        <end position="163"/>
    </location>
</feature>
<dbReference type="FunCoup" id="I3EHC1">
    <property type="interactions" value="37"/>
</dbReference>
<evidence type="ECO:0000313" key="9">
    <source>
        <dbReference type="Proteomes" id="UP000002872"/>
    </source>
</evidence>
<dbReference type="GO" id="GO:0005315">
    <property type="term" value="F:phosphate transmembrane transporter activity"/>
    <property type="evidence" value="ECO:0007669"/>
    <property type="project" value="TreeGrafter"/>
</dbReference>
<dbReference type="Proteomes" id="UP000002872">
    <property type="component" value="Unassembled WGS sequence"/>
</dbReference>
<dbReference type="EMBL" id="GL870878">
    <property type="protein sequence ID" value="EIJ88618.1"/>
    <property type="molecule type" value="Genomic_DNA"/>
</dbReference>
<feature type="transmembrane region" description="Helical" evidence="6">
    <location>
        <begin position="432"/>
        <end position="455"/>
    </location>
</feature>
<dbReference type="GO" id="GO:0005886">
    <property type="term" value="C:plasma membrane"/>
    <property type="evidence" value="ECO:0007669"/>
    <property type="project" value="TreeGrafter"/>
</dbReference>
<keyword evidence="9" id="KW-1185">Reference proteome</keyword>
<feature type="transmembrane region" description="Helical" evidence="6">
    <location>
        <begin position="53"/>
        <end position="73"/>
    </location>
</feature>
<organism evidence="8 9">
    <name type="scientific">Nematocida parisii (strain ERTm3)</name>
    <name type="common">Nematode killer fungus</name>
    <dbReference type="NCBI Taxonomy" id="935791"/>
    <lineage>
        <taxon>Eukaryota</taxon>
        <taxon>Fungi</taxon>
        <taxon>Fungi incertae sedis</taxon>
        <taxon>Microsporidia</taxon>
        <taxon>Nematocida</taxon>
    </lineage>
</organism>
<feature type="transmembrane region" description="Helical" evidence="6">
    <location>
        <begin position="191"/>
        <end position="213"/>
    </location>
</feature>
<protein>
    <recommendedName>
        <fullName evidence="7">Citrate transporter-like domain-containing protein</fullName>
    </recommendedName>
</protein>
<dbReference type="GO" id="GO:0006817">
    <property type="term" value="P:phosphate ion transport"/>
    <property type="evidence" value="ECO:0007669"/>
    <property type="project" value="TreeGrafter"/>
</dbReference>
<accession>I3EHC1</accession>
<keyword evidence="4 6" id="KW-1133">Transmembrane helix</keyword>
<dbReference type="OMA" id="HAKGRRN"/>
<name>I3EHC1_NEMP3</name>
<evidence type="ECO:0000256" key="6">
    <source>
        <dbReference type="SAM" id="Phobius"/>
    </source>
</evidence>
<feature type="transmembrane region" description="Helical" evidence="6">
    <location>
        <begin position="260"/>
        <end position="283"/>
    </location>
</feature>
<evidence type="ECO:0000256" key="1">
    <source>
        <dbReference type="ARBA" id="ARBA00004141"/>
    </source>
</evidence>
<dbReference type="InParanoid" id="I3EHC1"/>
<feature type="transmembrane region" description="Helical" evidence="6">
    <location>
        <begin position="387"/>
        <end position="420"/>
    </location>
</feature>
<keyword evidence="2" id="KW-0813">Transport</keyword>
<evidence type="ECO:0000256" key="3">
    <source>
        <dbReference type="ARBA" id="ARBA00022692"/>
    </source>
</evidence>
<reference evidence="8" key="1">
    <citation type="submission" date="2011-01" db="EMBL/GenBank/DDBJ databases">
        <title>The Genome Sequence of Nematocida parisii strain ERTm3.</title>
        <authorList>
            <consortium name="The Broad Institute Genome Sequencing Platform"/>
            <consortium name="The Broad Institute Genome Sequencing Center for Infectious Disease"/>
            <person name="Cuomo C."/>
            <person name="Troemel E."/>
            <person name="Young S.K."/>
            <person name="Zeng Q."/>
            <person name="Gargeya S."/>
            <person name="Fitzgerald M."/>
            <person name="Haas B."/>
            <person name="Abouelleil A."/>
            <person name="Alvarado L."/>
            <person name="Arachchi H.M."/>
            <person name="Berlin A."/>
            <person name="Chapman S.B."/>
            <person name="Gearin G."/>
            <person name="Goldberg J."/>
            <person name="Griggs A."/>
            <person name="Gujja S."/>
            <person name="Hansen M."/>
            <person name="Heiman D."/>
            <person name="Howarth C."/>
            <person name="Larimer J."/>
            <person name="Lui A."/>
            <person name="MacDonald P.J.P."/>
            <person name="McCowen C."/>
            <person name="Montmayeur A."/>
            <person name="Murphy C."/>
            <person name="Neiman D."/>
            <person name="Pearson M."/>
            <person name="Priest M."/>
            <person name="Roberts A."/>
            <person name="Saif S."/>
            <person name="Shea T."/>
            <person name="Sisk P."/>
            <person name="Stolte C."/>
            <person name="Sykes S."/>
            <person name="Wortman J."/>
            <person name="Nusbaum C."/>
            <person name="Birren B."/>
        </authorList>
    </citation>
    <scope>NUCLEOTIDE SEQUENCE</scope>
    <source>
        <strain evidence="8">ERTm3</strain>
    </source>
</reference>
<comment type="subcellular location">
    <subcellularLocation>
        <location evidence="1">Membrane</location>
        <topology evidence="1">Multi-pass membrane protein</topology>
    </subcellularLocation>
</comment>
<dbReference type="OrthoDB" id="10260443at2759"/>
<dbReference type="STRING" id="935791.I3EHC1"/>
<keyword evidence="5 6" id="KW-0472">Membrane</keyword>
<dbReference type="InterPro" id="IPR004680">
    <property type="entry name" value="Cit_transptr-like_dom"/>
</dbReference>
<evidence type="ECO:0000259" key="7">
    <source>
        <dbReference type="Pfam" id="PF03600"/>
    </source>
</evidence>